<feature type="chain" id="PRO_5040154702" evidence="3">
    <location>
        <begin position="28"/>
        <end position="376"/>
    </location>
</feature>
<feature type="compositionally biased region" description="Basic and acidic residues" evidence="1">
    <location>
        <begin position="316"/>
        <end position="331"/>
    </location>
</feature>
<dbReference type="AlphaFoldDB" id="A0A9P6J7M4"/>
<dbReference type="EMBL" id="JAAAHY010000403">
    <property type="protein sequence ID" value="KAF9964121.1"/>
    <property type="molecule type" value="Genomic_DNA"/>
</dbReference>
<keyword evidence="2" id="KW-1133">Transmembrane helix</keyword>
<evidence type="ECO:0000313" key="5">
    <source>
        <dbReference type="Proteomes" id="UP000738359"/>
    </source>
</evidence>
<reference evidence="4" key="1">
    <citation type="journal article" date="2020" name="Fungal Divers.">
        <title>Resolving the Mortierellaceae phylogeny through synthesis of multi-gene phylogenetics and phylogenomics.</title>
        <authorList>
            <person name="Vandepol N."/>
            <person name="Liber J."/>
            <person name="Desiro A."/>
            <person name="Na H."/>
            <person name="Kennedy M."/>
            <person name="Barry K."/>
            <person name="Grigoriev I.V."/>
            <person name="Miller A.N."/>
            <person name="O'Donnell K."/>
            <person name="Stajich J.E."/>
            <person name="Bonito G."/>
        </authorList>
    </citation>
    <scope>NUCLEOTIDE SEQUENCE</scope>
    <source>
        <strain evidence="4">CK1249</strain>
    </source>
</reference>
<feature type="compositionally biased region" description="Polar residues" evidence="1">
    <location>
        <begin position="202"/>
        <end position="217"/>
    </location>
</feature>
<evidence type="ECO:0000256" key="1">
    <source>
        <dbReference type="SAM" id="MobiDB-lite"/>
    </source>
</evidence>
<feature type="region of interest" description="Disordered" evidence="1">
    <location>
        <begin position="289"/>
        <end position="353"/>
    </location>
</feature>
<gene>
    <name evidence="4" type="ORF">BGZ70_006919</name>
</gene>
<feature type="signal peptide" evidence="3">
    <location>
        <begin position="1"/>
        <end position="27"/>
    </location>
</feature>
<dbReference type="Proteomes" id="UP000738359">
    <property type="component" value="Unassembled WGS sequence"/>
</dbReference>
<evidence type="ECO:0000256" key="2">
    <source>
        <dbReference type="SAM" id="Phobius"/>
    </source>
</evidence>
<keyword evidence="2" id="KW-0812">Transmembrane</keyword>
<feature type="region of interest" description="Disordered" evidence="1">
    <location>
        <begin position="172"/>
        <end position="217"/>
    </location>
</feature>
<name>A0A9P6J7M4_MORAP</name>
<keyword evidence="2" id="KW-0472">Membrane</keyword>
<keyword evidence="5" id="KW-1185">Reference proteome</keyword>
<organism evidence="4 5">
    <name type="scientific">Mortierella alpina</name>
    <name type="common">Oleaginous fungus</name>
    <name type="synonym">Mortierella renispora</name>
    <dbReference type="NCBI Taxonomy" id="64518"/>
    <lineage>
        <taxon>Eukaryota</taxon>
        <taxon>Fungi</taxon>
        <taxon>Fungi incertae sedis</taxon>
        <taxon>Mucoromycota</taxon>
        <taxon>Mortierellomycotina</taxon>
        <taxon>Mortierellomycetes</taxon>
        <taxon>Mortierellales</taxon>
        <taxon>Mortierellaceae</taxon>
        <taxon>Mortierella</taxon>
    </lineage>
</organism>
<feature type="compositionally biased region" description="Polar residues" evidence="1">
    <location>
        <begin position="344"/>
        <end position="353"/>
    </location>
</feature>
<protein>
    <submittedName>
        <fullName evidence="4">Uncharacterized protein</fullName>
    </submittedName>
</protein>
<feature type="transmembrane region" description="Helical" evidence="2">
    <location>
        <begin position="146"/>
        <end position="166"/>
    </location>
</feature>
<evidence type="ECO:0000313" key="4">
    <source>
        <dbReference type="EMBL" id="KAF9964121.1"/>
    </source>
</evidence>
<keyword evidence="3" id="KW-0732">Signal</keyword>
<accession>A0A9P6J7M4</accession>
<dbReference type="OrthoDB" id="2408457at2759"/>
<evidence type="ECO:0000256" key="3">
    <source>
        <dbReference type="SAM" id="SignalP"/>
    </source>
</evidence>
<proteinExistence type="predicted"/>
<sequence length="376" mass="40687">MVFSTPQSTVMMTLFFIIATIGSFTSALPTDPTTNITLSFFTVNSDPVPTPGASIISQSNRCIAIPSLANSFSSNSNQSIFAIYKDDSCQSYLYSVEVLLANLHGAKGLMWMGDSPAPTHTQGETFTDPAMANIADTDRRANLTKIAVIATSAGVVFILLGIYLCYTDNRRNQRRGGTVPEPHSPTGHRNMAEVSGPGRSVYQYNSHYRNGSSASSNISYLPPYGSETYYTKSAQAGHDIKTPEEARVATSPIQKQAAPGWEKWLRVPPVSRYDAPTSRARSFSNLTNQVGTGAGLDPGTVPQGRNAGFGLGYDLEENKKRDSRRDSDSLMRDAMMTPPHSPNMRPSSVMSDDNGQFLGRGNAMLDPTTTTIRISA</sequence>
<comment type="caution">
    <text evidence="4">The sequence shown here is derived from an EMBL/GenBank/DDBJ whole genome shotgun (WGS) entry which is preliminary data.</text>
</comment>